<keyword evidence="3" id="KW-1185">Reference proteome</keyword>
<dbReference type="Pfam" id="PF19457">
    <property type="entry name" value="DUF5994"/>
    <property type="match status" value="1"/>
</dbReference>
<comment type="caution">
    <text evidence="2">The sequence shown here is derived from an EMBL/GenBank/DDBJ whole genome shotgun (WGS) entry which is preliminary data.</text>
</comment>
<feature type="region of interest" description="Disordered" evidence="1">
    <location>
        <begin position="1"/>
        <end position="27"/>
    </location>
</feature>
<accession>A0ABU3PUW3</accession>
<organism evidence="2 3">
    <name type="scientific">Nocardioides imazamoxiresistens</name>
    <dbReference type="NCBI Taxonomy" id="3231893"/>
    <lineage>
        <taxon>Bacteria</taxon>
        <taxon>Bacillati</taxon>
        <taxon>Actinomycetota</taxon>
        <taxon>Actinomycetes</taxon>
        <taxon>Propionibacteriales</taxon>
        <taxon>Nocardioidaceae</taxon>
        <taxon>Nocardioides</taxon>
    </lineage>
</organism>
<evidence type="ECO:0000313" key="3">
    <source>
        <dbReference type="Proteomes" id="UP001268542"/>
    </source>
</evidence>
<evidence type="ECO:0000313" key="2">
    <source>
        <dbReference type="EMBL" id="MDT9592984.1"/>
    </source>
</evidence>
<reference evidence="2 3" key="1">
    <citation type="submission" date="2023-08" db="EMBL/GenBank/DDBJ databases">
        <title>Nocardioides seae sp. nov., a bacterium isolated from a soil.</title>
        <authorList>
            <person name="Wang X."/>
        </authorList>
    </citation>
    <scope>NUCLEOTIDE SEQUENCE [LARGE SCALE GENOMIC DNA]</scope>
    <source>
        <strain evidence="2 3">YZH12</strain>
    </source>
</reference>
<proteinExistence type="predicted"/>
<protein>
    <submittedName>
        <fullName evidence="2">DUF5994 family protein</fullName>
    </submittedName>
</protein>
<gene>
    <name evidence="2" type="ORF">RDV89_07880</name>
</gene>
<sequence length="112" mass="12120">MVTTSTSPLTLRAEPSNALPDDGTWQQGSRSLVEDIPRLMDAWPASAGHVSRILYSPPDWDDRPRAVQVAGRIVKTGCFPADDTRQLTLVMSDRRRLLLAVLPVGGVAPAAD</sequence>
<evidence type="ECO:0000256" key="1">
    <source>
        <dbReference type="SAM" id="MobiDB-lite"/>
    </source>
</evidence>
<dbReference type="RefSeq" id="WP_315732412.1">
    <property type="nucleotide sequence ID" value="NZ_JAVYII010000003.1"/>
</dbReference>
<name>A0ABU3PUW3_9ACTN</name>
<dbReference type="Proteomes" id="UP001268542">
    <property type="component" value="Unassembled WGS sequence"/>
</dbReference>
<dbReference type="InterPro" id="IPR046036">
    <property type="entry name" value="DUF5994"/>
</dbReference>
<dbReference type="EMBL" id="JAVYII010000003">
    <property type="protein sequence ID" value="MDT9592984.1"/>
    <property type="molecule type" value="Genomic_DNA"/>
</dbReference>